<dbReference type="InterPro" id="IPR004843">
    <property type="entry name" value="Calcineurin-like_PHP"/>
</dbReference>
<feature type="domain" description="Calcineurin-like phosphoesterase" evidence="4">
    <location>
        <begin position="151"/>
        <end position="331"/>
    </location>
</feature>
<dbReference type="PANTHER" id="PTHR31302:SF31">
    <property type="entry name" value="PHOSPHODIESTERASE YAEI"/>
    <property type="match status" value="1"/>
</dbReference>
<evidence type="ECO:0000256" key="1">
    <source>
        <dbReference type="ARBA" id="ARBA00022723"/>
    </source>
</evidence>
<dbReference type="Proteomes" id="UP000056252">
    <property type="component" value="Chromosome"/>
</dbReference>
<dbReference type="AlphaFoldDB" id="A0A0S2KKK9"/>
<dbReference type="InterPro" id="IPR051158">
    <property type="entry name" value="Metallophosphoesterase_sf"/>
</dbReference>
<dbReference type="GO" id="GO:0016020">
    <property type="term" value="C:membrane"/>
    <property type="evidence" value="ECO:0007669"/>
    <property type="project" value="GOC"/>
</dbReference>
<dbReference type="PANTHER" id="PTHR31302">
    <property type="entry name" value="TRANSMEMBRANE PROTEIN WITH METALLOPHOSPHOESTERASE DOMAIN-RELATED"/>
    <property type="match status" value="1"/>
</dbReference>
<evidence type="ECO:0000313" key="6">
    <source>
        <dbReference type="Proteomes" id="UP000056252"/>
    </source>
</evidence>
<feature type="transmembrane region" description="Helical" evidence="3">
    <location>
        <begin position="69"/>
        <end position="95"/>
    </location>
</feature>
<dbReference type="EMBL" id="CP013195">
    <property type="protein sequence ID" value="ALO48827.1"/>
    <property type="molecule type" value="Genomic_DNA"/>
</dbReference>
<keyword evidence="2" id="KW-0378">Hydrolase</keyword>
<accession>A0A0S2KKK9</accession>
<dbReference type="OrthoDB" id="9780884at2"/>
<evidence type="ECO:0000256" key="2">
    <source>
        <dbReference type="ARBA" id="ARBA00022801"/>
    </source>
</evidence>
<reference evidence="6" key="1">
    <citation type="submission" date="2015-11" db="EMBL/GenBank/DDBJ databases">
        <authorList>
            <person name="Holder M.E."/>
            <person name="Ajami N.J."/>
            <person name="Petrosino J.F."/>
        </authorList>
    </citation>
    <scope>NUCLEOTIDE SEQUENCE [LARGE SCALE GENOMIC DNA]</scope>
    <source>
        <strain evidence="6">F0113</strain>
    </source>
</reference>
<proteinExistence type="predicted"/>
<evidence type="ECO:0000259" key="4">
    <source>
        <dbReference type="Pfam" id="PF00149"/>
    </source>
</evidence>
<dbReference type="SUPFAM" id="SSF56300">
    <property type="entry name" value="Metallo-dependent phosphatases"/>
    <property type="match status" value="1"/>
</dbReference>
<feature type="transmembrane region" description="Helical" evidence="3">
    <location>
        <begin position="107"/>
        <end position="128"/>
    </location>
</feature>
<keyword evidence="6" id="KW-1185">Reference proteome</keyword>
<dbReference type="Pfam" id="PF00149">
    <property type="entry name" value="Metallophos"/>
    <property type="match status" value="1"/>
</dbReference>
<dbReference type="GO" id="GO:0046872">
    <property type="term" value="F:metal ion binding"/>
    <property type="evidence" value="ECO:0007669"/>
    <property type="project" value="UniProtKB-KW"/>
</dbReference>
<keyword evidence="3" id="KW-0812">Transmembrane</keyword>
<keyword evidence="1" id="KW-0479">Metal-binding</keyword>
<keyword evidence="3" id="KW-0472">Membrane</keyword>
<dbReference type="Gene3D" id="3.60.21.10">
    <property type="match status" value="1"/>
</dbReference>
<dbReference type="STRING" id="76123.AS203_06825"/>
<dbReference type="KEGG" id="peo:AS203_06825"/>
<dbReference type="eggNOG" id="COG1408">
    <property type="taxonomic scope" value="Bacteria"/>
</dbReference>
<feature type="transmembrane region" description="Helical" evidence="3">
    <location>
        <begin position="37"/>
        <end position="57"/>
    </location>
</feature>
<dbReference type="GO" id="GO:0009245">
    <property type="term" value="P:lipid A biosynthetic process"/>
    <property type="evidence" value="ECO:0007669"/>
    <property type="project" value="TreeGrafter"/>
</dbReference>
<dbReference type="GO" id="GO:0008758">
    <property type="term" value="F:UDP-2,3-diacylglucosamine hydrolase activity"/>
    <property type="evidence" value="ECO:0007669"/>
    <property type="project" value="TreeGrafter"/>
</dbReference>
<dbReference type="InterPro" id="IPR029052">
    <property type="entry name" value="Metallo-depent_PP-like"/>
</dbReference>
<dbReference type="RefSeq" id="WP_025066451.1">
    <property type="nucleotide sequence ID" value="NZ_CP013195.1"/>
</dbReference>
<organism evidence="5 6">
    <name type="scientific">Hoylesella enoeca</name>
    <dbReference type="NCBI Taxonomy" id="76123"/>
    <lineage>
        <taxon>Bacteria</taxon>
        <taxon>Pseudomonadati</taxon>
        <taxon>Bacteroidota</taxon>
        <taxon>Bacteroidia</taxon>
        <taxon>Bacteroidales</taxon>
        <taxon>Prevotellaceae</taxon>
        <taxon>Hoylesella</taxon>
    </lineage>
</organism>
<gene>
    <name evidence="5" type="ORF">AS203_06825</name>
</gene>
<evidence type="ECO:0000256" key="3">
    <source>
        <dbReference type="SAM" id="Phobius"/>
    </source>
</evidence>
<keyword evidence="3" id="KW-1133">Transmembrane helix</keyword>
<evidence type="ECO:0000313" key="5">
    <source>
        <dbReference type="EMBL" id="ALO48827.1"/>
    </source>
</evidence>
<dbReference type="CDD" id="cd07385">
    <property type="entry name" value="MPP_YkuE_C"/>
    <property type="match status" value="1"/>
</dbReference>
<protein>
    <submittedName>
        <fullName evidence="5">Serine/threonine protein phosphatase</fullName>
    </submittedName>
</protein>
<name>A0A0S2KKK9_9BACT</name>
<sequence>MIARIFIPIILAIVLPDLYFDQHYLRRSSWRTWWKRMLWWLPSVILLGYTVALASIRNFAPDDLSWLNIYLFLIGSIVAPKAIFALCSGAGLLYSRLTHTRHNWGNLIALPLCAFLLYLLVYGSTLGFRKLEIRHIDIYSRELPKAFDGYRIAQFSDAHVGTLTGSRRRIITRFVDSLNAQKADAIVFTGDLQNMQPAELEPVHDLLKSLHAKDGVFSVLGNHDYSQYIQTDPATKMAHERETISRERQFGWTLLLNEHRIIRRGKDSLVIAGEENDGRPPFPHRGNINKTLAGIAPSAYVVMLQHDPSAWRRSILPRSHAQLTLSGHTHGGQIQLFGLRPTMLSCKEDYGLYLDGHRALYVSAGVGALIPFRFGIPGEIAVITLHKLP</sequence>